<accession>A0ABQ2CUI2</accession>
<evidence type="ECO:0008006" key="3">
    <source>
        <dbReference type="Google" id="ProtNLM"/>
    </source>
</evidence>
<dbReference type="SUPFAM" id="SSF51219">
    <property type="entry name" value="TRAP-like"/>
    <property type="match status" value="1"/>
</dbReference>
<sequence length="244" mass="26484">MDLLNPNTLPVNDNINPYAFSVDVVKDYIVRKGKMIAYYGNLRFEALGSSIIDMIVSNSFNAPAYGGDYIVASGRGKLIVGDNGNHINSYDLENANMTIKAVNLLAYEPTLTCEECVTPGYVTLLGSGKMLASSSGMVHFMEPPVRVDPEALLGWADCPTPSFHHDYGYVRSALSLGASMLGLTSSGEEKQINFTGQGTVIIQSSEGALRGTSLLQSMISDMNQLQQSEMQTLKGLLEQRLNNR</sequence>
<evidence type="ECO:0000313" key="1">
    <source>
        <dbReference type="EMBL" id="GGJ21657.1"/>
    </source>
</evidence>
<organism evidence="1 2">
    <name type="scientific">Deinococcus roseus</name>
    <dbReference type="NCBI Taxonomy" id="392414"/>
    <lineage>
        <taxon>Bacteria</taxon>
        <taxon>Thermotogati</taxon>
        <taxon>Deinococcota</taxon>
        <taxon>Deinococci</taxon>
        <taxon>Deinococcales</taxon>
        <taxon>Deinococcaceae</taxon>
        <taxon>Deinococcus</taxon>
    </lineage>
</organism>
<comment type="caution">
    <text evidence="1">The sequence shown here is derived from an EMBL/GenBank/DDBJ whole genome shotgun (WGS) entry which is preliminary data.</text>
</comment>
<reference evidence="2" key="1">
    <citation type="journal article" date="2019" name="Int. J. Syst. Evol. Microbiol.">
        <title>The Global Catalogue of Microorganisms (GCM) 10K type strain sequencing project: providing services to taxonomists for standard genome sequencing and annotation.</title>
        <authorList>
            <consortium name="The Broad Institute Genomics Platform"/>
            <consortium name="The Broad Institute Genome Sequencing Center for Infectious Disease"/>
            <person name="Wu L."/>
            <person name="Ma J."/>
        </authorList>
    </citation>
    <scope>NUCLEOTIDE SEQUENCE [LARGE SCALE GENOMIC DNA]</scope>
    <source>
        <strain evidence="2">JCM 14370</strain>
    </source>
</reference>
<dbReference type="InterPro" id="IPR016031">
    <property type="entry name" value="Trp_RNA-bd_attenuator-like_dom"/>
</dbReference>
<protein>
    <recommendedName>
        <fullName evidence="3">Ser/Arg-related nuclear matrix protein</fullName>
    </recommendedName>
</protein>
<keyword evidence="2" id="KW-1185">Reference proteome</keyword>
<evidence type="ECO:0000313" key="2">
    <source>
        <dbReference type="Proteomes" id="UP000632222"/>
    </source>
</evidence>
<name>A0ABQ2CUI2_9DEIO</name>
<dbReference type="PANTHER" id="PTHR38074:SF1">
    <property type="entry name" value="ALTERED INHERITANCE OF MITOCHONDRIA PROTEIN 24, MITOCHONDRIAL"/>
    <property type="match status" value="1"/>
</dbReference>
<dbReference type="Proteomes" id="UP000632222">
    <property type="component" value="Unassembled WGS sequence"/>
</dbReference>
<dbReference type="EMBL" id="BMOD01000001">
    <property type="protein sequence ID" value="GGJ21657.1"/>
    <property type="molecule type" value="Genomic_DNA"/>
</dbReference>
<dbReference type="Gene3D" id="3.60.160.10">
    <property type="entry name" value="Mitochondrial biogenesis AIM24"/>
    <property type="match status" value="1"/>
</dbReference>
<gene>
    <name evidence="1" type="ORF">GCM10008938_04800</name>
</gene>
<dbReference type="InterPro" id="IPR036983">
    <property type="entry name" value="AIM24_sf"/>
</dbReference>
<dbReference type="InterPro" id="IPR002838">
    <property type="entry name" value="AIM24"/>
</dbReference>
<proteinExistence type="predicted"/>
<dbReference type="Pfam" id="PF01987">
    <property type="entry name" value="AIM24"/>
    <property type="match status" value="1"/>
</dbReference>
<dbReference type="PANTHER" id="PTHR38074">
    <property type="entry name" value="ALTERED INHERITANCE OF MITOCHONDRIA PROTEIN 24, MITOCHONDRIAL"/>
    <property type="match status" value="1"/>
</dbReference>
<dbReference type="RefSeq" id="WP_188999245.1">
    <property type="nucleotide sequence ID" value="NZ_BMOD01000001.1"/>
</dbReference>